<dbReference type="RefSeq" id="WP_377787696.1">
    <property type="nucleotide sequence ID" value="NZ_JBHLYQ010000010.1"/>
</dbReference>
<name>A0ABV6BZU5_9ACTN</name>
<comment type="caution">
    <text evidence="2">The sequence shown here is derived from an EMBL/GenBank/DDBJ whole genome shotgun (WGS) entry which is preliminary data.</text>
</comment>
<feature type="compositionally biased region" description="Low complexity" evidence="1">
    <location>
        <begin position="52"/>
        <end position="68"/>
    </location>
</feature>
<dbReference type="EMBL" id="JBHLYQ010000010">
    <property type="protein sequence ID" value="MFC0080949.1"/>
    <property type="molecule type" value="Genomic_DNA"/>
</dbReference>
<dbReference type="Proteomes" id="UP001589788">
    <property type="component" value="Unassembled WGS sequence"/>
</dbReference>
<evidence type="ECO:0000313" key="2">
    <source>
        <dbReference type="EMBL" id="MFC0080949.1"/>
    </source>
</evidence>
<proteinExistence type="predicted"/>
<accession>A0ABV6BZU5</accession>
<feature type="region of interest" description="Disordered" evidence="1">
    <location>
        <begin position="48"/>
        <end position="68"/>
    </location>
</feature>
<keyword evidence="3" id="KW-1185">Reference proteome</keyword>
<reference evidence="2 3" key="1">
    <citation type="submission" date="2024-09" db="EMBL/GenBank/DDBJ databases">
        <authorList>
            <person name="Sun Q."/>
            <person name="Mori K."/>
        </authorList>
    </citation>
    <scope>NUCLEOTIDE SEQUENCE [LARGE SCALE GENOMIC DNA]</scope>
    <source>
        <strain evidence="2 3">JCM 15389</strain>
    </source>
</reference>
<protein>
    <submittedName>
        <fullName evidence="2">Uncharacterized protein</fullName>
    </submittedName>
</protein>
<organism evidence="2 3">
    <name type="scientific">Aciditerrimonas ferrireducens</name>
    <dbReference type="NCBI Taxonomy" id="667306"/>
    <lineage>
        <taxon>Bacteria</taxon>
        <taxon>Bacillati</taxon>
        <taxon>Actinomycetota</taxon>
        <taxon>Acidimicrobiia</taxon>
        <taxon>Acidimicrobiales</taxon>
        <taxon>Acidimicrobiaceae</taxon>
        <taxon>Aciditerrimonas</taxon>
    </lineage>
</organism>
<evidence type="ECO:0000256" key="1">
    <source>
        <dbReference type="SAM" id="MobiDB-lite"/>
    </source>
</evidence>
<gene>
    <name evidence="2" type="ORF">ACFFRE_02095</name>
</gene>
<evidence type="ECO:0000313" key="3">
    <source>
        <dbReference type="Proteomes" id="UP001589788"/>
    </source>
</evidence>
<sequence length="251" mass="25738">MMRRGWIVASVLLGVLVLAGVGVAVSGAARTTPVRHAKLVPRVAGRPRVRAARAAPGSSSSPVSASEAAASEVPAGSWNLPAPTKTEGIVGLGYPDSVLGAVALGFNFLSAGEQVNPSLAASVVQDAGYDPTPAEEQHVYQTIEATRAHYGIPPTGPTPDTIDLSLVACKVISVSPLAPAAPQKVLAGYEGVLVVEGPGIEGGSYDIALEEEMVWTGSDWRVVWTPLPSLPVRFPGQPGATAAGWHPCGQE</sequence>